<keyword evidence="3 6" id="KW-0812">Transmembrane</keyword>
<feature type="transmembrane region" description="Helical" evidence="6">
    <location>
        <begin position="91"/>
        <end position="111"/>
    </location>
</feature>
<dbReference type="AlphaFoldDB" id="A0A2T1E538"/>
<feature type="transmembrane region" description="Helical" evidence="6">
    <location>
        <begin position="160"/>
        <end position="178"/>
    </location>
</feature>
<comment type="subcellular location">
    <subcellularLocation>
        <location evidence="1">Cell membrane</location>
        <topology evidence="1">Multi-pass membrane protein</topology>
    </subcellularLocation>
</comment>
<organism evidence="7 8">
    <name type="scientific">Stenomitos frigidus ULC18</name>
    <dbReference type="NCBI Taxonomy" id="2107698"/>
    <lineage>
        <taxon>Bacteria</taxon>
        <taxon>Bacillati</taxon>
        <taxon>Cyanobacteriota</taxon>
        <taxon>Cyanophyceae</taxon>
        <taxon>Leptolyngbyales</taxon>
        <taxon>Leptolyngbyaceae</taxon>
        <taxon>Stenomitos</taxon>
    </lineage>
</organism>
<feature type="transmembrane region" description="Helical" evidence="6">
    <location>
        <begin position="210"/>
        <end position="228"/>
    </location>
</feature>
<dbReference type="OrthoDB" id="45037at2"/>
<evidence type="ECO:0000313" key="7">
    <source>
        <dbReference type="EMBL" id="PSB27836.1"/>
    </source>
</evidence>
<keyword evidence="4 6" id="KW-1133">Transmembrane helix</keyword>
<keyword evidence="2" id="KW-1003">Cell membrane</keyword>
<name>A0A2T1E538_9CYAN</name>
<evidence type="ECO:0000256" key="4">
    <source>
        <dbReference type="ARBA" id="ARBA00022989"/>
    </source>
</evidence>
<proteinExistence type="predicted"/>
<dbReference type="RefSeq" id="WP_106257246.1">
    <property type="nucleotide sequence ID" value="NZ_CAWNSW010000089.1"/>
</dbReference>
<dbReference type="InterPro" id="IPR001851">
    <property type="entry name" value="ABC_transp_permease"/>
</dbReference>
<reference evidence="7 8" key="2">
    <citation type="submission" date="2018-03" db="EMBL/GenBank/DDBJ databases">
        <title>The ancient ancestry and fast evolution of plastids.</title>
        <authorList>
            <person name="Moore K.R."/>
            <person name="Magnabosco C."/>
            <person name="Momper L."/>
            <person name="Gold D.A."/>
            <person name="Bosak T."/>
            <person name="Fournier G.P."/>
        </authorList>
    </citation>
    <scope>NUCLEOTIDE SEQUENCE [LARGE SCALE GENOMIC DNA]</scope>
    <source>
        <strain evidence="7 8">ULC18</strain>
    </source>
</reference>
<evidence type="ECO:0000256" key="6">
    <source>
        <dbReference type="SAM" id="Phobius"/>
    </source>
</evidence>
<feature type="transmembrane region" description="Helical" evidence="6">
    <location>
        <begin position="310"/>
        <end position="331"/>
    </location>
</feature>
<dbReference type="CDD" id="cd06580">
    <property type="entry name" value="TM_PBP1_transp_TpRbsC_like"/>
    <property type="match status" value="1"/>
</dbReference>
<dbReference type="Proteomes" id="UP000239576">
    <property type="component" value="Unassembled WGS sequence"/>
</dbReference>
<keyword evidence="8" id="KW-1185">Reference proteome</keyword>
<protein>
    <submittedName>
        <fullName evidence="7">ABC transporter permease</fullName>
    </submittedName>
</protein>
<dbReference type="PANTHER" id="PTHR47089">
    <property type="entry name" value="ABC TRANSPORTER, PERMEASE PROTEIN"/>
    <property type="match status" value="1"/>
</dbReference>
<evidence type="ECO:0000256" key="1">
    <source>
        <dbReference type="ARBA" id="ARBA00004651"/>
    </source>
</evidence>
<comment type="caution">
    <text evidence="7">The sequence shown here is derived from an EMBL/GenBank/DDBJ whole genome shotgun (WGS) entry which is preliminary data.</text>
</comment>
<evidence type="ECO:0000313" key="8">
    <source>
        <dbReference type="Proteomes" id="UP000239576"/>
    </source>
</evidence>
<dbReference type="GO" id="GO:0022857">
    <property type="term" value="F:transmembrane transporter activity"/>
    <property type="evidence" value="ECO:0007669"/>
    <property type="project" value="InterPro"/>
</dbReference>
<sequence>MALSRSNWRSTAEAICIPLGALIVALVIFGVFCAICGRNPFAIYEAIYKSAFGNWRSFQGTLLRAAPLMLTALCTALPARLGLMIIGNEGALVMGGIGATIFGLFLSYGTLLPSAEQAQNLLGLPPFVVQLGMALGGIVFGGVWIAIVGALRHYRAVNETISSLLMNYIAIALLNHLVEGPMKDPSSLNKPSSFPIPDLYKIGNIFSTRIHYGLIYGIIACVIAYFLIQHTTFGFAARTAGGNIKAARIAGLPVGKLTIIICFLAGSCAGLAGMIEVAAVQGQANASIIAGYGYAGILVAFVARYNPLAAALVAILLGGIIASGGALQRVFNMPDATVLVFQGIVFIVVLYSESLYGRLKIFKEPELKAPPPSAVTAATV</sequence>
<dbReference type="PANTHER" id="PTHR47089:SF1">
    <property type="entry name" value="GUANOSINE ABC TRANSPORTER PERMEASE PROTEIN NUPP"/>
    <property type="match status" value="1"/>
</dbReference>
<dbReference type="EMBL" id="PVWK01000084">
    <property type="protein sequence ID" value="PSB27836.1"/>
    <property type="molecule type" value="Genomic_DNA"/>
</dbReference>
<feature type="transmembrane region" description="Helical" evidence="6">
    <location>
        <begin position="284"/>
        <end position="303"/>
    </location>
</feature>
<keyword evidence="5 6" id="KW-0472">Membrane</keyword>
<accession>A0A2T1E538</accession>
<feature type="transmembrane region" description="Helical" evidence="6">
    <location>
        <begin position="61"/>
        <end position="79"/>
    </location>
</feature>
<feature type="transmembrane region" description="Helical" evidence="6">
    <location>
        <begin position="249"/>
        <end position="272"/>
    </location>
</feature>
<feature type="transmembrane region" description="Helical" evidence="6">
    <location>
        <begin position="337"/>
        <end position="356"/>
    </location>
</feature>
<feature type="transmembrane region" description="Helical" evidence="6">
    <location>
        <begin position="131"/>
        <end position="151"/>
    </location>
</feature>
<evidence type="ECO:0000256" key="3">
    <source>
        <dbReference type="ARBA" id="ARBA00022692"/>
    </source>
</evidence>
<dbReference type="GO" id="GO:0005886">
    <property type="term" value="C:plasma membrane"/>
    <property type="evidence" value="ECO:0007669"/>
    <property type="project" value="UniProtKB-SubCell"/>
</dbReference>
<evidence type="ECO:0000256" key="5">
    <source>
        <dbReference type="ARBA" id="ARBA00023136"/>
    </source>
</evidence>
<evidence type="ECO:0000256" key="2">
    <source>
        <dbReference type="ARBA" id="ARBA00022475"/>
    </source>
</evidence>
<gene>
    <name evidence="7" type="ORF">C7B82_15770</name>
</gene>
<dbReference type="Pfam" id="PF02653">
    <property type="entry name" value="BPD_transp_2"/>
    <property type="match status" value="1"/>
</dbReference>
<feature type="transmembrane region" description="Helical" evidence="6">
    <location>
        <begin position="12"/>
        <end position="41"/>
    </location>
</feature>
<reference evidence="8" key="1">
    <citation type="submission" date="2018-02" db="EMBL/GenBank/DDBJ databases">
        <authorList>
            <person name="Moore K."/>
            <person name="Momper L."/>
        </authorList>
    </citation>
    <scope>NUCLEOTIDE SEQUENCE [LARGE SCALE GENOMIC DNA]</scope>
    <source>
        <strain evidence="8">ULC18</strain>
    </source>
</reference>